<keyword evidence="3" id="KW-1185">Reference proteome</keyword>
<dbReference type="AlphaFoldDB" id="A0A2P2E096"/>
<evidence type="ECO:0000313" key="2">
    <source>
        <dbReference type="EMBL" id="GBF50291.1"/>
    </source>
</evidence>
<sequence length="628" mass="73475">MGGLYLNPLQVISVEEIQNLDTEIRIPIDEDSGIAFRKEPKPSPGNPDAVPETSGEETGPKSLEVKTKEVEGLLKRYYSQFIEEKRIWEDRERGNIYNSRSDQNDVRLLLWKNTHRLTETYIVRDSPVLYDLHIRAAKLYAEQGKSAPALRHYLAAFKYHPLDLSEEMYMNGEWQKEDYKNLFLGPANTHRDTFQKMNDAYADWERAKNNQHTKLSELARKNRPLSEIRTVENNLVLETKAKEKVYLDAKKAYEESKKQTFDIYLDNKRKSDSIALYDMASVVKKLEDDNKERLKIINKLGTAGKGIYVLFDYKRNVDFFAYELLLERAHSQWPENPFVIFDIAEQYRQDSQKERAIDFYEKYLNLMKESKISGADADEKLRTTYLRLASLNADIKRKVIASQYYESYFKIAEDSKEKTRVSYEMGLFFANHIGDLKKASEFFIYWLNRNSKDWNPSLTESMGLEELEALAFFHLSRLDKLNRRPDAERGKLNLAYNQWKKIDSDLLDAEKLLLDLKSQKQKIKKDLLVTTEDEALSKYRLLDLKIEDAEGKVRILKTKSDKVPFLKIMYRLAVLAEGNRDFVRANEYYDKVIQYGGEVEIQAALKEKKRVERILATGNIYPPFNESI</sequence>
<name>A0A2P2E096_9LEPT</name>
<dbReference type="InterPro" id="IPR011990">
    <property type="entry name" value="TPR-like_helical_dom_sf"/>
</dbReference>
<evidence type="ECO:0008006" key="4">
    <source>
        <dbReference type="Google" id="ProtNLM"/>
    </source>
</evidence>
<proteinExistence type="predicted"/>
<organism evidence="2 3">
    <name type="scientific">Leptospira ryugenii</name>
    <dbReference type="NCBI Taxonomy" id="1917863"/>
    <lineage>
        <taxon>Bacteria</taxon>
        <taxon>Pseudomonadati</taxon>
        <taxon>Spirochaetota</taxon>
        <taxon>Spirochaetia</taxon>
        <taxon>Leptospirales</taxon>
        <taxon>Leptospiraceae</taxon>
        <taxon>Leptospira</taxon>
    </lineage>
</organism>
<dbReference type="EMBL" id="BFBB01000004">
    <property type="protein sequence ID" value="GBF50291.1"/>
    <property type="molecule type" value="Genomic_DNA"/>
</dbReference>
<dbReference type="Proteomes" id="UP000245133">
    <property type="component" value="Unassembled WGS sequence"/>
</dbReference>
<gene>
    <name evidence="2" type="ORF">LPTSP4_18160</name>
</gene>
<evidence type="ECO:0000256" key="1">
    <source>
        <dbReference type="SAM" id="MobiDB-lite"/>
    </source>
</evidence>
<dbReference type="Gene3D" id="1.25.40.10">
    <property type="entry name" value="Tetratricopeptide repeat domain"/>
    <property type="match status" value="1"/>
</dbReference>
<feature type="region of interest" description="Disordered" evidence="1">
    <location>
        <begin position="31"/>
        <end position="62"/>
    </location>
</feature>
<reference evidence="2 3" key="1">
    <citation type="submission" date="2018-02" db="EMBL/GenBank/DDBJ databases">
        <title>Novel Leptospira species isolated from soil and water in Japan.</title>
        <authorList>
            <person name="Nakao R."/>
            <person name="Masuzawa T."/>
        </authorList>
    </citation>
    <scope>NUCLEOTIDE SEQUENCE [LARGE SCALE GENOMIC DNA]</scope>
    <source>
        <strain evidence="2 3">YH101</strain>
    </source>
</reference>
<evidence type="ECO:0000313" key="3">
    <source>
        <dbReference type="Proteomes" id="UP000245133"/>
    </source>
</evidence>
<protein>
    <recommendedName>
        <fullName evidence="4">Tetratricopeptide repeat protein</fullName>
    </recommendedName>
</protein>
<dbReference type="SUPFAM" id="SSF48452">
    <property type="entry name" value="TPR-like"/>
    <property type="match status" value="1"/>
</dbReference>
<accession>A0A2P2E096</accession>
<comment type="caution">
    <text evidence="2">The sequence shown here is derived from an EMBL/GenBank/DDBJ whole genome shotgun (WGS) entry which is preliminary data.</text>
</comment>